<feature type="domain" description="FHA" evidence="3">
    <location>
        <begin position="62"/>
        <end position="118"/>
    </location>
</feature>
<dbReference type="Proteomes" id="UP000054107">
    <property type="component" value="Unassembled WGS sequence"/>
</dbReference>
<evidence type="ECO:0000313" key="5">
    <source>
        <dbReference type="Proteomes" id="UP000054107"/>
    </source>
</evidence>
<dbReference type="EMBL" id="LN728830">
    <property type="protein sequence ID" value="CEP12931.1"/>
    <property type="molecule type" value="Genomic_DNA"/>
</dbReference>
<evidence type="ECO:0000256" key="1">
    <source>
        <dbReference type="SAM" id="Coils"/>
    </source>
</evidence>
<dbReference type="SMART" id="SM00240">
    <property type="entry name" value="FHA"/>
    <property type="match status" value="1"/>
</dbReference>
<dbReference type="Pfam" id="PF00498">
    <property type="entry name" value="FHA"/>
    <property type="match status" value="1"/>
</dbReference>
<dbReference type="InterPro" id="IPR000253">
    <property type="entry name" value="FHA_dom"/>
</dbReference>
<dbReference type="Gene3D" id="2.60.200.20">
    <property type="match status" value="1"/>
</dbReference>
<dbReference type="GO" id="GO:0005737">
    <property type="term" value="C:cytoplasm"/>
    <property type="evidence" value="ECO:0007669"/>
    <property type="project" value="TreeGrafter"/>
</dbReference>
<sequence>MTESSAFMPIYDETVKFSKSKGPYNNMSSIIQKRGSILTIILKPHNASFQTRTLELKDNVKIRIGRQTSSKTAPTAYNGYFDSKVLSRQHAEIWCDKARVYVRDIKSSNGTFVNKERLSNEGEESAPKELHDLDEIEFGIDILDDNGAIMYHKVSCSVHIPLSQADDGIIKESFNNDHVQVYPDPHSLVRKSSTSSVKTLSSIKSDMTTGSCSTIAAKSTGAIAAATAGAAGAVRGSGGVAEAAGKRSKKLESVLATLQSEIEKSRYVENELKTIKNTVADLDKVFSEDRLKKTNELQARLKQAEATIKSFDNKWKHQNQAIQTAKSELHRLEKELSISNVCRSEQDKIKRELANERQRVKELENRLAILSSQQQQPKKQPSTFSFWDALQIKSIQIVFAVLLGVISTLLYVLMN</sequence>
<evidence type="ECO:0000313" key="4">
    <source>
        <dbReference type="EMBL" id="CEP12931.1"/>
    </source>
</evidence>
<reference evidence="4 5" key="1">
    <citation type="submission" date="2014-09" db="EMBL/GenBank/DDBJ databases">
        <authorList>
            <person name="Ellenberger Sabrina"/>
        </authorList>
    </citation>
    <scope>NUCLEOTIDE SEQUENCE [LARGE SCALE GENOMIC DNA]</scope>
    <source>
        <strain evidence="4 5">CBS 412.66</strain>
    </source>
</reference>
<evidence type="ECO:0000259" key="3">
    <source>
        <dbReference type="PROSITE" id="PS50006"/>
    </source>
</evidence>
<keyword evidence="5" id="KW-1185">Reference proteome</keyword>
<dbReference type="InterPro" id="IPR008984">
    <property type="entry name" value="SMAD_FHA_dom_sf"/>
</dbReference>
<feature type="transmembrane region" description="Helical" evidence="2">
    <location>
        <begin position="395"/>
        <end position="414"/>
    </location>
</feature>
<gene>
    <name evidence="4" type="primary">PARPA_06949.1 scaffold 25142</name>
</gene>
<keyword evidence="2" id="KW-0812">Transmembrane</keyword>
<protein>
    <recommendedName>
        <fullName evidence="3">FHA domain-containing protein</fullName>
    </recommendedName>
</protein>
<feature type="coiled-coil region" evidence="1">
    <location>
        <begin position="294"/>
        <end position="373"/>
    </location>
</feature>
<dbReference type="PROSITE" id="PS50006">
    <property type="entry name" value="FHA_DOMAIN"/>
    <property type="match status" value="1"/>
</dbReference>
<dbReference type="InterPro" id="IPR051176">
    <property type="entry name" value="Cent_Immune-Sig_Mod"/>
</dbReference>
<proteinExistence type="predicted"/>
<dbReference type="AlphaFoldDB" id="A0A0B7N3U4"/>
<keyword evidence="2" id="KW-0472">Membrane</keyword>
<dbReference type="STRING" id="35722.A0A0B7N3U4"/>
<dbReference type="PANTHER" id="PTHR15715">
    <property type="entry name" value="CENTROSOMAL PROTEIN OF 170 KDA"/>
    <property type="match status" value="1"/>
</dbReference>
<dbReference type="SUPFAM" id="SSF49879">
    <property type="entry name" value="SMAD/FHA domain"/>
    <property type="match status" value="1"/>
</dbReference>
<name>A0A0B7N3U4_9FUNG</name>
<dbReference type="PANTHER" id="PTHR15715:SF37">
    <property type="entry name" value="LD47843P"/>
    <property type="match status" value="1"/>
</dbReference>
<evidence type="ECO:0000256" key="2">
    <source>
        <dbReference type="SAM" id="Phobius"/>
    </source>
</evidence>
<keyword evidence="2" id="KW-1133">Transmembrane helix</keyword>
<dbReference type="OrthoDB" id="687730at2759"/>
<organism evidence="4 5">
    <name type="scientific">Parasitella parasitica</name>
    <dbReference type="NCBI Taxonomy" id="35722"/>
    <lineage>
        <taxon>Eukaryota</taxon>
        <taxon>Fungi</taxon>
        <taxon>Fungi incertae sedis</taxon>
        <taxon>Mucoromycota</taxon>
        <taxon>Mucoromycotina</taxon>
        <taxon>Mucoromycetes</taxon>
        <taxon>Mucorales</taxon>
        <taxon>Mucorineae</taxon>
        <taxon>Mucoraceae</taxon>
        <taxon>Parasitella</taxon>
    </lineage>
</organism>
<keyword evidence="1" id="KW-0175">Coiled coil</keyword>
<accession>A0A0B7N3U4</accession>